<accession>A0ABU9BM10</accession>
<evidence type="ECO:0000313" key="4">
    <source>
        <dbReference type="Proteomes" id="UP001371218"/>
    </source>
</evidence>
<dbReference type="InterPro" id="IPR036761">
    <property type="entry name" value="TTHA0802/YceI-like_sf"/>
</dbReference>
<feature type="signal peptide" evidence="1">
    <location>
        <begin position="1"/>
        <end position="21"/>
    </location>
</feature>
<evidence type="ECO:0000259" key="2">
    <source>
        <dbReference type="SMART" id="SM00867"/>
    </source>
</evidence>
<feature type="domain" description="Lipid/polyisoprenoid-binding YceI-like" evidence="2">
    <location>
        <begin position="25"/>
        <end position="190"/>
    </location>
</feature>
<dbReference type="PANTHER" id="PTHR34406:SF1">
    <property type="entry name" value="PROTEIN YCEI"/>
    <property type="match status" value="1"/>
</dbReference>
<dbReference type="PANTHER" id="PTHR34406">
    <property type="entry name" value="PROTEIN YCEI"/>
    <property type="match status" value="1"/>
</dbReference>
<dbReference type="Gene3D" id="2.40.128.110">
    <property type="entry name" value="Lipid/polyisoprenoid-binding, YceI-like"/>
    <property type="match status" value="1"/>
</dbReference>
<proteinExistence type="predicted"/>
<protein>
    <submittedName>
        <fullName evidence="3">YceI family protein</fullName>
    </submittedName>
</protein>
<dbReference type="Pfam" id="PF04264">
    <property type="entry name" value="YceI"/>
    <property type="match status" value="1"/>
</dbReference>
<evidence type="ECO:0000256" key="1">
    <source>
        <dbReference type="SAM" id="SignalP"/>
    </source>
</evidence>
<dbReference type="EMBL" id="JBBUTG010000003">
    <property type="protein sequence ID" value="MEK8030528.1"/>
    <property type="molecule type" value="Genomic_DNA"/>
</dbReference>
<name>A0ABU9BM10_9BURK</name>
<keyword evidence="4" id="KW-1185">Reference proteome</keyword>
<gene>
    <name evidence="3" type="ORF">AACH06_06785</name>
</gene>
<organism evidence="3 4">
    <name type="scientific">Ideonella lacteola</name>
    <dbReference type="NCBI Taxonomy" id="2984193"/>
    <lineage>
        <taxon>Bacteria</taxon>
        <taxon>Pseudomonadati</taxon>
        <taxon>Pseudomonadota</taxon>
        <taxon>Betaproteobacteria</taxon>
        <taxon>Burkholderiales</taxon>
        <taxon>Sphaerotilaceae</taxon>
        <taxon>Ideonella</taxon>
    </lineage>
</organism>
<dbReference type="SMART" id="SM00867">
    <property type="entry name" value="YceI"/>
    <property type="match status" value="1"/>
</dbReference>
<reference evidence="3 4" key="1">
    <citation type="submission" date="2024-04" db="EMBL/GenBank/DDBJ databases">
        <title>Novel species of the genus Ideonella isolated from streams.</title>
        <authorList>
            <person name="Lu H."/>
        </authorList>
    </citation>
    <scope>NUCLEOTIDE SEQUENCE [LARGE SCALE GENOMIC DNA]</scope>
    <source>
        <strain evidence="3 4">DXS29W</strain>
    </source>
</reference>
<feature type="chain" id="PRO_5045098515" evidence="1">
    <location>
        <begin position="22"/>
        <end position="193"/>
    </location>
</feature>
<dbReference type="InterPro" id="IPR007372">
    <property type="entry name" value="Lipid/polyisoprenoid-bd_YceI"/>
</dbReference>
<dbReference type="Proteomes" id="UP001371218">
    <property type="component" value="Unassembled WGS sequence"/>
</dbReference>
<dbReference type="SUPFAM" id="SSF101874">
    <property type="entry name" value="YceI-like"/>
    <property type="match status" value="1"/>
</dbReference>
<comment type="caution">
    <text evidence="3">The sequence shown here is derived from an EMBL/GenBank/DDBJ whole genome shotgun (WGS) entry which is preliminary data.</text>
</comment>
<evidence type="ECO:0000313" key="3">
    <source>
        <dbReference type="EMBL" id="MEK8030528.1"/>
    </source>
</evidence>
<sequence>MTAGATAAWAAMAISPAAAHAAPVTYEIEPGHTYPSFEADHLGGLSVWRGKFNKTAGQIVMDKAAGTGGVDLIVEMDSVDFGHDQMNAVARGPQLFEVDKFPHARFKGNLVDFTDGAPGKVVGELTLHGVTRPLTLEIRQFKCMPHPLFKRELCGADAHATFQRDAFGLDAGKSYGFKMDVTLRIQVEAIAAE</sequence>
<keyword evidence="1" id="KW-0732">Signal</keyword>